<evidence type="ECO:0000256" key="4">
    <source>
        <dbReference type="ARBA" id="ARBA00023204"/>
    </source>
</evidence>
<dbReference type="GO" id="GO:0006260">
    <property type="term" value="P:DNA replication"/>
    <property type="evidence" value="ECO:0007669"/>
    <property type="project" value="UniProtKB-KW"/>
</dbReference>
<evidence type="ECO:0000313" key="8">
    <source>
        <dbReference type="Proteomes" id="UP000315949"/>
    </source>
</evidence>
<evidence type="ECO:0000256" key="5">
    <source>
        <dbReference type="SAM" id="SignalP"/>
    </source>
</evidence>
<keyword evidence="2" id="KW-0235">DNA replication</keyword>
<evidence type="ECO:0000256" key="1">
    <source>
        <dbReference type="ARBA" id="ARBA00022598"/>
    </source>
</evidence>
<dbReference type="OrthoDB" id="9782700at2"/>
<feature type="chain" id="PRO_5022969910" evidence="5">
    <location>
        <begin position="22"/>
        <end position="284"/>
    </location>
</feature>
<gene>
    <name evidence="7" type="ORF">FQY79_06265</name>
</gene>
<dbReference type="SUPFAM" id="SSF50249">
    <property type="entry name" value="Nucleic acid-binding proteins"/>
    <property type="match status" value="1"/>
</dbReference>
<dbReference type="EMBL" id="VOHE01000002">
    <property type="protein sequence ID" value="TWT20897.1"/>
    <property type="molecule type" value="Genomic_DNA"/>
</dbReference>
<evidence type="ECO:0000256" key="3">
    <source>
        <dbReference type="ARBA" id="ARBA00022763"/>
    </source>
</evidence>
<evidence type="ECO:0000259" key="6">
    <source>
        <dbReference type="Pfam" id="PF14743"/>
    </source>
</evidence>
<dbReference type="CDD" id="cd07896">
    <property type="entry name" value="Adenylation_kDNA_ligase_like"/>
    <property type="match status" value="1"/>
</dbReference>
<dbReference type="Proteomes" id="UP000315949">
    <property type="component" value="Unassembled WGS sequence"/>
</dbReference>
<keyword evidence="1 7" id="KW-0436">Ligase</keyword>
<proteinExistence type="predicted"/>
<dbReference type="CDD" id="cd08041">
    <property type="entry name" value="OBF_kDNA_ligase_like"/>
    <property type="match status" value="1"/>
</dbReference>
<dbReference type="InterPro" id="IPR012340">
    <property type="entry name" value="NA-bd_OB-fold"/>
</dbReference>
<keyword evidence="4" id="KW-0234">DNA repair</keyword>
<dbReference type="InterPro" id="IPR029319">
    <property type="entry name" value="DNA_ligase_OB"/>
</dbReference>
<dbReference type="SUPFAM" id="SSF56091">
    <property type="entry name" value="DNA ligase/mRNA capping enzyme, catalytic domain"/>
    <property type="match status" value="1"/>
</dbReference>
<keyword evidence="8" id="KW-1185">Reference proteome</keyword>
<keyword evidence="5" id="KW-0732">Signal</keyword>
<protein>
    <submittedName>
        <fullName evidence="7">DNA ligase</fullName>
    </submittedName>
</protein>
<dbReference type="GO" id="GO:0006281">
    <property type="term" value="P:DNA repair"/>
    <property type="evidence" value="ECO:0007669"/>
    <property type="project" value="UniProtKB-KW"/>
</dbReference>
<evidence type="ECO:0000313" key="7">
    <source>
        <dbReference type="EMBL" id="TWT20897.1"/>
    </source>
</evidence>
<dbReference type="Gene3D" id="3.30.470.30">
    <property type="entry name" value="DNA ligase/mRNA capping enzyme"/>
    <property type="match status" value="1"/>
</dbReference>
<dbReference type="AlphaFoldDB" id="A0A5C5U4B8"/>
<organism evidence="7 8">
    <name type="scientific">Luteimonas wenzhouensis</name>
    <dbReference type="NCBI Taxonomy" id="2599615"/>
    <lineage>
        <taxon>Bacteria</taxon>
        <taxon>Pseudomonadati</taxon>
        <taxon>Pseudomonadota</taxon>
        <taxon>Gammaproteobacteria</taxon>
        <taxon>Lysobacterales</taxon>
        <taxon>Lysobacteraceae</taxon>
        <taxon>Luteimonas</taxon>
    </lineage>
</organism>
<sequence>MRACLLLLLSILLLAPAGSGAAQPPPLMLATDYDSSVEAADYWVSEKLDGVRGRWDGRALWTRGGRRIEAPDWFVAGWPTVAMDGELWIGRGRFDQVSGLVRAGHRDDGAWRQVRFMVFDLPGHAGGFGERLSELRRLLDGAAIAWLQPVPQFRVPDAAVLQARLQAVVAAGGEGLMLHHHDARYRAGRSDGLRKLKPHADAEARVVAHLPGRGKYAGMTGALLVERGDGVRFRLGSGLTDAQRAAPPPVGSLVTYRYSGHTVNGLPRFARFLRVRHEPAPPDP</sequence>
<comment type="caution">
    <text evidence="7">The sequence shown here is derived from an EMBL/GenBank/DDBJ whole genome shotgun (WGS) entry which is preliminary data.</text>
</comment>
<dbReference type="Gene3D" id="3.30.1490.70">
    <property type="match status" value="1"/>
</dbReference>
<dbReference type="GO" id="GO:0016874">
    <property type="term" value="F:ligase activity"/>
    <property type="evidence" value="ECO:0007669"/>
    <property type="project" value="UniProtKB-KW"/>
</dbReference>
<keyword evidence="3" id="KW-0227">DNA damage</keyword>
<accession>A0A5C5U4B8</accession>
<dbReference type="RefSeq" id="WP_146311762.1">
    <property type="nucleotide sequence ID" value="NZ_VOHE01000002.1"/>
</dbReference>
<dbReference type="Pfam" id="PF14743">
    <property type="entry name" value="DNA_ligase_OB_2"/>
    <property type="match status" value="1"/>
</dbReference>
<feature type="signal peptide" evidence="5">
    <location>
        <begin position="1"/>
        <end position="21"/>
    </location>
</feature>
<feature type="domain" description="DNA ligase OB-like" evidence="6">
    <location>
        <begin position="211"/>
        <end position="276"/>
    </location>
</feature>
<reference evidence="7 8" key="1">
    <citation type="submission" date="2019-07" db="EMBL/GenBank/DDBJ databases">
        <title>Luteimonas sp. YD-1 nov., isolated from acidic soil.</title>
        <authorList>
            <person name="Zhou J."/>
        </authorList>
    </citation>
    <scope>NUCLEOTIDE SEQUENCE [LARGE SCALE GENOMIC DNA]</scope>
    <source>
        <strain evidence="7 8">YD-1</strain>
    </source>
</reference>
<name>A0A5C5U4B8_9GAMM</name>
<evidence type="ECO:0000256" key="2">
    <source>
        <dbReference type="ARBA" id="ARBA00022705"/>
    </source>
</evidence>
<dbReference type="PANTHER" id="PTHR47810">
    <property type="entry name" value="DNA LIGASE"/>
    <property type="match status" value="1"/>
</dbReference>
<dbReference type="Gene3D" id="2.40.50.140">
    <property type="entry name" value="Nucleic acid-binding proteins"/>
    <property type="match status" value="1"/>
</dbReference>
<dbReference type="NCBIfam" id="NF006592">
    <property type="entry name" value="PRK09125.1"/>
    <property type="match status" value="1"/>
</dbReference>
<dbReference type="InterPro" id="IPR050326">
    <property type="entry name" value="NAD_dep_DNA_ligaseB"/>
</dbReference>
<dbReference type="PANTHER" id="PTHR47810:SF1">
    <property type="entry name" value="DNA LIGASE B"/>
    <property type="match status" value="1"/>
</dbReference>